<dbReference type="RefSeq" id="WP_168909242.1">
    <property type="nucleotide sequence ID" value="NZ_CP051428.1"/>
</dbReference>
<gene>
    <name evidence="1" type="ORF">HGI30_20720</name>
</gene>
<dbReference type="AlphaFoldDB" id="A0A6H2H285"/>
<accession>A0A6H2H285</accession>
<proteinExistence type="predicted"/>
<name>A0A6H2H285_9BACL</name>
<keyword evidence="2" id="KW-1185">Reference proteome</keyword>
<dbReference type="Proteomes" id="UP000502136">
    <property type="component" value="Chromosome"/>
</dbReference>
<evidence type="ECO:0000313" key="1">
    <source>
        <dbReference type="EMBL" id="QJC53709.1"/>
    </source>
</evidence>
<reference evidence="1 2" key="1">
    <citation type="submission" date="2020-04" db="EMBL/GenBank/DDBJ databases">
        <title>Novel Paenibacillus strain UniB2 isolated from commercial digestive syrup.</title>
        <authorList>
            <person name="Thorat V."/>
            <person name="Kirdat K."/>
            <person name="Tiwarekar B."/>
            <person name="Yadav A."/>
        </authorList>
    </citation>
    <scope>NUCLEOTIDE SEQUENCE [LARGE SCALE GENOMIC DNA]</scope>
    <source>
        <strain evidence="1 2">UniB2</strain>
    </source>
</reference>
<organism evidence="1 2">
    <name type="scientific">Paenibacillus albicereus</name>
    <dbReference type="NCBI Taxonomy" id="2726185"/>
    <lineage>
        <taxon>Bacteria</taxon>
        <taxon>Bacillati</taxon>
        <taxon>Bacillota</taxon>
        <taxon>Bacilli</taxon>
        <taxon>Bacillales</taxon>
        <taxon>Paenibacillaceae</taxon>
        <taxon>Paenibacillus</taxon>
    </lineage>
</organism>
<dbReference type="KEGG" id="palr:HGI30_20720"/>
<protein>
    <submittedName>
        <fullName evidence="1">GapA-binding peptide SR1P</fullName>
    </submittedName>
</protein>
<sequence>MKTGQSAAAGSLHYGLVLCPSCNEIIDTLPTNRVKIFHSLCDSPACREAAARSAGLGFAPPASGAAGEGERP</sequence>
<dbReference type="EMBL" id="CP051428">
    <property type="protein sequence ID" value="QJC53709.1"/>
    <property type="molecule type" value="Genomic_DNA"/>
</dbReference>
<evidence type="ECO:0000313" key="2">
    <source>
        <dbReference type="Proteomes" id="UP000502136"/>
    </source>
</evidence>